<dbReference type="GO" id="GO:0009536">
    <property type="term" value="C:plastid"/>
    <property type="evidence" value="ECO:0007669"/>
    <property type="project" value="UniProtKB-SubCell"/>
</dbReference>
<evidence type="ECO:0000313" key="8">
    <source>
        <dbReference type="Proteomes" id="UP000516437"/>
    </source>
</evidence>
<reference evidence="7 8" key="1">
    <citation type="journal article" date="2019" name="Plant Biotechnol. J.">
        <title>The red bayberry genome and genetic basis of sex determination.</title>
        <authorList>
            <person name="Jia H.M."/>
            <person name="Jia H.J."/>
            <person name="Cai Q.L."/>
            <person name="Wang Y."/>
            <person name="Zhao H.B."/>
            <person name="Yang W.F."/>
            <person name="Wang G.Y."/>
            <person name="Li Y.H."/>
            <person name="Zhan D.L."/>
            <person name="Shen Y.T."/>
            <person name="Niu Q.F."/>
            <person name="Chang L."/>
            <person name="Qiu J."/>
            <person name="Zhao L."/>
            <person name="Xie H.B."/>
            <person name="Fu W.Y."/>
            <person name="Jin J."/>
            <person name="Li X.W."/>
            <person name="Jiao Y."/>
            <person name="Zhou C.C."/>
            <person name="Tu T."/>
            <person name="Chai C.Y."/>
            <person name="Gao J.L."/>
            <person name="Fan L.J."/>
            <person name="van de Weg E."/>
            <person name="Wang J.Y."/>
            <person name="Gao Z.S."/>
        </authorList>
    </citation>
    <scope>NUCLEOTIDE SEQUENCE [LARGE SCALE GENOMIC DNA]</scope>
    <source>
        <tissue evidence="7">Leaves</tissue>
    </source>
</reference>
<dbReference type="InterPro" id="IPR039633">
    <property type="entry name" value="PAP"/>
</dbReference>
<feature type="domain" description="Plastid lipid-associated protein/fibrillin conserved" evidence="6">
    <location>
        <begin position="75"/>
        <end position="221"/>
    </location>
</feature>
<comment type="caution">
    <text evidence="7">The sequence shown here is derived from an EMBL/GenBank/DDBJ whole genome shotgun (WGS) entry which is preliminary data.</text>
</comment>
<evidence type="ECO:0000259" key="6">
    <source>
        <dbReference type="Pfam" id="PF04755"/>
    </source>
</evidence>
<evidence type="ECO:0000256" key="1">
    <source>
        <dbReference type="ARBA" id="ARBA00004474"/>
    </source>
</evidence>
<accession>A0A6A1V2Y4</accession>
<evidence type="ECO:0000256" key="3">
    <source>
        <dbReference type="ARBA" id="ARBA00022640"/>
    </source>
</evidence>
<feature type="compositionally biased region" description="Polar residues" evidence="5">
    <location>
        <begin position="1"/>
        <end position="21"/>
    </location>
</feature>
<dbReference type="Proteomes" id="UP000516437">
    <property type="component" value="Chromosome 7"/>
</dbReference>
<dbReference type="EMBL" id="RXIC02000025">
    <property type="protein sequence ID" value="KAB1207003.1"/>
    <property type="molecule type" value="Genomic_DNA"/>
</dbReference>
<dbReference type="AlphaFoldDB" id="A0A6A1V2Y4"/>
<keyword evidence="8" id="KW-1185">Reference proteome</keyword>
<comment type="subcellular location">
    <subcellularLocation>
        <location evidence="1">Plastid</location>
    </subcellularLocation>
</comment>
<dbReference type="PANTHER" id="PTHR31906">
    <property type="entry name" value="PLASTID-LIPID-ASSOCIATED PROTEIN 4, CHLOROPLASTIC-RELATED"/>
    <property type="match status" value="1"/>
</dbReference>
<dbReference type="Pfam" id="PF04755">
    <property type="entry name" value="PAP_fibrillin"/>
    <property type="match status" value="2"/>
</dbReference>
<feature type="domain" description="Plastid lipid-associated protein/fibrillin conserved" evidence="6">
    <location>
        <begin position="289"/>
        <end position="480"/>
    </location>
</feature>
<comment type="similarity">
    <text evidence="2">Belongs to the PAP/fibrillin family.</text>
</comment>
<keyword evidence="3" id="KW-0934">Plastid</keyword>
<evidence type="ECO:0000256" key="5">
    <source>
        <dbReference type="SAM" id="MobiDB-lite"/>
    </source>
</evidence>
<name>A0A6A1V2Y4_9ROSI</name>
<sequence length="490" mass="55030">MALSSHSPSVLPTPQPQSSRPSVPKFLSFPPPLTTFHFPAKPRTHEFSSTSAPEKWRAKVSFFPAFLKKGKDAKTLKEELLEAISPLDRGADATTEDQETVDQIARKLEAVNPVKQPLKSNLLDGKWELLYTTSSSILQTQRPKFLRSSANYQAINLDTLRAQNMESWPFFNQVTANLTPLNARKVAVKFDYFKILGLIPVKAPETARGELETTYLDEELRNFVASHPAHVNFQAKSPLSSPKLNTNGSYGTHPVLSPDKLLDIAGSCKWRTRVSFFPGFLTKARDAERLKEELYAAIAPLDRGAEATPEDQQRVEQMARKLETVNEIKEPLKSNLLSGKWELIYTTSQAVLQTQRPKWLRPNGKIYQAINVDTLRAQNMETWPFFNQVTANLVPLNSRRVAVKFDYFRIAGLVVNSGLGVKVFNSVSCGEFTFSQMILYNASQIPIKSPGSGRGQLEITYLDEELRISRGDKGNLFILKMADPSYRVPL</sequence>
<evidence type="ECO:0000313" key="7">
    <source>
        <dbReference type="EMBL" id="KAB1207003.1"/>
    </source>
</evidence>
<proteinExistence type="inferred from homology"/>
<dbReference type="OrthoDB" id="189024at2759"/>
<evidence type="ECO:0000256" key="2">
    <source>
        <dbReference type="ARBA" id="ARBA00005845"/>
    </source>
</evidence>
<dbReference type="InterPro" id="IPR006843">
    <property type="entry name" value="PAP/fibrillin_dom"/>
</dbReference>
<feature type="region of interest" description="Disordered" evidence="5">
    <location>
        <begin position="1"/>
        <end position="27"/>
    </location>
</feature>
<gene>
    <name evidence="7" type="ORF">CJ030_MR7G008081</name>
</gene>
<protein>
    <submittedName>
        <fullName evidence="7">Putative plastid-lipid-associated protein 4, chloroplastic</fullName>
    </submittedName>
</protein>
<evidence type="ECO:0000256" key="4">
    <source>
        <dbReference type="ARBA" id="ARBA00022946"/>
    </source>
</evidence>
<organism evidence="7 8">
    <name type="scientific">Morella rubra</name>
    <name type="common">Chinese bayberry</name>
    <dbReference type="NCBI Taxonomy" id="262757"/>
    <lineage>
        <taxon>Eukaryota</taxon>
        <taxon>Viridiplantae</taxon>
        <taxon>Streptophyta</taxon>
        <taxon>Embryophyta</taxon>
        <taxon>Tracheophyta</taxon>
        <taxon>Spermatophyta</taxon>
        <taxon>Magnoliopsida</taxon>
        <taxon>eudicotyledons</taxon>
        <taxon>Gunneridae</taxon>
        <taxon>Pentapetalae</taxon>
        <taxon>rosids</taxon>
        <taxon>fabids</taxon>
        <taxon>Fagales</taxon>
        <taxon>Myricaceae</taxon>
        <taxon>Morella</taxon>
    </lineage>
</organism>
<keyword evidence="4" id="KW-0809">Transit peptide</keyword>